<gene>
    <name evidence="3" type="ORF">DP115_05305</name>
</gene>
<reference evidence="3 4" key="1">
    <citation type="submission" date="2018-06" db="EMBL/GenBank/DDBJ databases">
        <title>Comparative genomics of Brasilonema spp. strains.</title>
        <authorList>
            <person name="Alvarenga D.O."/>
            <person name="Fiore M.F."/>
            <person name="Varani A.M."/>
        </authorList>
    </citation>
    <scope>NUCLEOTIDE SEQUENCE [LARGE SCALE GENOMIC DNA]</scope>
    <source>
        <strain evidence="3 4">UFV-OR1</strain>
    </source>
</reference>
<evidence type="ECO:0000259" key="2">
    <source>
        <dbReference type="Pfam" id="PF13592"/>
    </source>
</evidence>
<keyword evidence="4" id="KW-1185">Reference proteome</keyword>
<sequence length="170" mass="19982">MPKKAHLENHLSADELKRGYLHASEPVESRRWHLLWMVCSGWTIKKAAQAIAINYDYAKEIVHKYNSQGVLAIQNQKKMVRRQRENALLNAEVLEKLGQALKNRPTDGGIWTGPKVARWIEQETGREKVWPQRGWDYLKRLRYSPQRPRPKHYKGDKNEQEAFKKNSVLE</sequence>
<organism evidence="3 4">
    <name type="scientific">Brasilonema octagenarum UFV-OR1</name>
    <dbReference type="NCBI Taxonomy" id="417115"/>
    <lineage>
        <taxon>Bacteria</taxon>
        <taxon>Bacillati</taxon>
        <taxon>Cyanobacteriota</taxon>
        <taxon>Cyanophyceae</taxon>
        <taxon>Nostocales</taxon>
        <taxon>Scytonemataceae</taxon>
        <taxon>Brasilonema</taxon>
        <taxon>Octagenarum group</taxon>
    </lineage>
</organism>
<evidence type="ECO:0000256" key="1">
    <source>
        <dbReference type="SAM" id="MobiDB-lite"/>
    </source>
</evidence>
<feature type="region of interest" description="Disordered" evidence="1">
    <location>
        <begin position="145"/>
        <end position="170"/>
    </location>
</feature>
<accession>A0ABX1M177</accession>
<feature type="compositionally biased region" description="Basic and acidic residues" evidence="1">
    <location>
        <begin position="153"/>
        <end position="164"/>
    </location>
</feature>
<feature type="domain" description="Winged helix-turn helix" evidence="2">
    <location>
        <begin position="108"/>
        <end position="167"/>
    </location>
</feature>
<dbReference type="Proteomes" id="UP000762253">
    <property type="component" value="Unassembled WGS sequence"/>
</dbReference>
<evidence type="ECO:0000313" key="3">
    <source>
        <dbReference type="EMBL" id="NMF62239.1"/>
    </source>
</evidence>
<evidence type="ECO:0000313" key="4">
    <source>
        <dbReference type="Proteomes" id="UP000762253"/>
    </source>
</evidence>
<dbReference type="EMBL" id="QMEC01000013">
    <property type="protein sequence ID" value="NMF62239.1"/>
    <property type="molecule type" value="Genomic_DNA"/>
</dbReference>
<dbReference type="Pfam" id="PF13592">
    <property type="entry name" value="HTH_33"/>
    <property type="match status" value="1"/>
</dbReference>
<comment type="caution">
    <text evidence="3">The sequence shown here is derived from an EMBL/GenBank/DDBJ whole genome shotgun (WGS) entry which is preliminary data.</text>
</comment>
<proteinExistence type="predicted"/>
<dbReference type="InterPro" id="IPR025959">
    <property type="entry name" value="Winged_HTH_dom"/>
</dbReference>
<dbReference type="RefSeq" id="WP_169263836.1">
    <property type="nucleotide sequence ID" value="NZ_QMEC01000013.1"/>
</dbReference>
<name>A0ABX1M177_9CYAN</name>
<protein>
    <recommendedName>
        <fullName evidence="2">Winged helix-turn helix domain-containing protein</fullName>
    </recommendedName>
</protein>